<evidence type="ECO:0000259" key="1">
    <source>
        <dbReference type="Pfam" id="PF14526"/>
    </source>
</evidence>
<dbReference type="Pfam" id="PF14526">
    <property type="entry name" value="Cass2"/>
    <property type="match status" value="1"/>
</dbReference>
<evidence type="ECO:0000313" key="3">
    <source>
        <dbReference type="Proteomes" id="UP001197974"/>
    </source>
</evidence>
<sequence>MKEFIKWAAVEVRDFDTIPDSMEKLIIPTGQYAVFHYRGKPSEAEGTIRFIYESWLPNSEYKLDHRPYFALMGEKYKGEAIDSEEEFWIPIQKK</sequence>
<dbReference type="RefSeq" id="WP_226543113.1">
    <property type="nucleotide sequence ID" value="NZ_CP129013.1"/>
</dbReference>
<proteinExistence type="predicted"/>
<evidence type="ECO:0000313" key="2">
    <source>
        <dbReference type="EMBL" id="WLR42035.1"/>
    </source>
</evidence>
<protein>
    <submittedName>
        <fullName evidence="2">GyrI-like domain-containing protein</fullName>
    </submittedName>
</protein>
<dbReference type="Proteomes" id="UP001197974">
    <property type="component" value="Chromosome"/>
</dbReference>
<dbReference type="SUPFAM" id="SSF55136">
    <property type="entry name" value="Probable bacterial effector-binding domain"/>
    <property type="match status" value="1"/>
</dbReference>
<accession>A0ABY9JWN3</accession>
<keyword evidence="3" id="KW-1185">Reference proteome</keyword>
<feature type="domain" description="Integron-associated effector binding protein" evidence="1">
    <location>
        <begin position="8"/>
        <end position="91"/>
    </location>
</feature>
<reference evidence="2 3" key="1">
    <citation type="submission" date="2023-06" db="EMBL/GenBank/DDBJ databases">
        <title>Five Gram-positive bacteria isolated from mangrove sediments in Shenzhen, Guangdong, China.</title>
        <authorList>
            <person name="Yu S."/>
            <person name="Zheng W."/>
            <person name="Huang Y."/>
        </authorList>
    </citation>
    <scope>NUCLEOTIDE SEQUENCE [LARGE SCALE GENOMIC DNA]</scope>
    <source>
        <strain evidence="2 3">SaN35-3</strain>
    </source>
</reference>
<name>A0ABY9JWN3_9BACI</name>
<dbReference type="EMBL" id="CP129013">
    <property type="protein sequence ID" value="WLR42035.1"/>
    <property type="molecule type" value="Genomic_DNA"/>
</dbReference>
<organism evidence="2 3">
    <name type="scientific">Bacillus carboniphilus</name>
    <dbReference type="NCBI Taxonomy" id="86663"/>
    <lineage>
        <taxon>Bacteria</taxon>
        <taxon>Bacillati</taxon>
        <taxon>Bacillota</taxon>
        <taxon>Bacilli</taxon>
        <taxon>Bacillales</taxon>
        <taxon>Bacillaceae</taxon>
        <taxon>Bacillus</taxon>
    </lineage>
</organism>
<dbReference type="InterPro" id="IPR029441">
    <property type="entry name" value="Cass2"/>
</dbReference>
<dbReference type="Gene3D" id="3.20.80.10">
    <property type="entry name" value="Regulatory factor, effector binding domain"/>
    <property type="match status" value="1"/>
</dbReference>
<dbReference type="InterPro" id="IPR011256">
    <property type="entry name" value="Reg_factor_effector_dom_sf"/>
</dbReference>
<gene>
    <name evidence="2" type="ORF">LC087_14805</name>
</gene>